<evidence type="ECO:0000259" key="1">
    <source>
        <dbReference type="Pfam" id="PF13712"/>
    </source>
</evidence>
<organism evidence="2 3">
    <name type="scientific">Algoriella xinjiangensis</name>
    <dbReference type="NCBI Taxonomy" id="684065"/>
    <lineage>
        <taxon>Bacteria</taxon>
        <taxon>Pseudomonadati</taxon>
        <taxon>Bacteroidota</taxon>
        <taxon>Flavobacteriia</taxon>
        <taxon>Flavobacteriales</taxon>
        <taxon>Weeksellaceae</taxon>
        <taxon>Algoriella</taxon>
    </lineage>
</organism>
<accession>A0A1I4VF27</accession>
<protein>
    <submittedName>
        <fullName evidence="2">Glycosyltransferase like family protein</fullName>
    </submittedName>
</protein>
<dbReference type="Pfam" id="PF13712">
    <property type="entry name" value="Glyco_tranf_2_5"/>
    <property type="match status" value="1"/>
</dbReference>
<keyword evidence="3" id="KW-1185">Reference proteome</keyword>
<evidence type="ECO:0000313" key="3">
    <source>
        <dbReference type="Proteomes" id="UP000199149"/>
    </source>
</evidence>
<dbReference type="InterPro" id="IPR059123">
    <property type="entry name" value="StrF_dom"/>
</dbReference>
<proteinExistence type="predicted"/>
<dbReference type="RefSeq" id="WP_092907495.1">
    <property type="nucleotide sequence ID" value="NZ_FOUZ01000005.1"/>
</dbReference>
<reference evidence="3" key="1">
    <citation type="submission" date="2016-10" db="EMBL/GenBank/DDBJ databases">
        <authorList>
            <person name="Varghese N."/>
            <person name="Submissions S."/>
        </authorList>
    </citation>
    <scope>NUCLEOTIDE SEQUENCE [LARGE SCALE GENOMIC DNA]</scope>
    <source>
        <strain evidence="3">XJ109</strain>
    </source>
</reference>
<gene>
    <name evidence="2" type="ORF">SAMN05421738_105105</name>
</gene>
<dbReference type="STRING" id="684065.SAMN05421738_105105"/>
<dbReference type="EMBL" id="FOUZ01000005">
    <property type="protein sequence ID" value="SFM99775.1"/>
    <property type="molecule type" value="Genomic_DNA"/>
</dbReference>
<dbReference type="SUPFAM" id="SSF53448">
    <property type="entry name" value="Nucleotide-diphospho-sugar transferases"/>
    <property type="match status" value="1"/>
</dbReference>
<dbReference type="OrthoDB" id="7851643at2"/>
<name>A0A1I4VF27_9FLAO</name>
<dbReference type="GO" id="GO:0016740">
    <property type="term" value="F:transferase activity"/>
    <property type="evidence" value="ECO:0007669"/>
    <property type="project" value="UniProtKB-KW"/>
</dbReference>
<sequence>MLSIIVSSYQKDYFDQFSENVNLTIGENFVYEIIQIWNPGAMGICEAYNKGAEQAKYDNLLFVHEDIFFETENWGKILCNYLREDKTGCLGIAGANYVPYTPSPWWIIENYRFSHLSHYNANTKKRFDYIFTTNNTGLQECKLLDGVFIACRKDVWGKVKFNQTLKGFHGYDILFSLVVSKNYQNFVTNQILLVHYSAGSLTKEWLKNVILAYKLADIRHLNIDKKIELIAFKYFANQLRYLIFDKKEIIQYLKDFISFKHLGLINWLKAKRKIQYIKKNTKDEY</sequence>
<dbReference type="InterPro" id="IPR029044">
    <property type="entry name" value="Nucleotide-diphossugar_trans"/>
</dbReference>
<dbReference type="Proteomes" id="UP000199149">
    <property type="component" value="Unassembled WGS sequence"/>
</dbReference>
<dbReference type="AlphaFoldDB" id="A0A1I4VF27"/>
<dbReference type="Gene3D" id="3.90.550.10">
    <property type="entry name" value="Spore Coat Polysaccharide Biosynthesis Protein SpsA, Chain A"/>
    <property type="match status" value="1"/>
</dbReference>
<evidence type="ECO:0000313" key="2">
    <source>
        <dbReference type="EMBL" id="SFM99775.1"/>
    </source>
</evidence>
<keyword evidence="2" id="KW-0808">Transferase</keyword>
<feature type="domain" description="Streptomycin biosynthesis protein StrF" evidence="1">
    <location>
        <begin position="4"/>
        <end position="188"/>
    </location>
</feature>